<reference evidence="3" key="1">
    <citation type="submission" date="2016-12" db="EMBL/GenBank/DDBJ databases">
        <title>Comparative genomics of four Isosphaeraceae planctomycetes: a common pool of plasmids and glycoside hydrolase genes.</title>
        <authorList>
            <person name="Ivanova A."/>
        </authorList>
    </citation>
    <scope>NUCLEOTIDE SEQUENCE [LARGE SCALE GENOMIC DNA]</scope>
    <source>
        <strain evidence="3">PX4</strain>
    </source>
</reference>
<dbReference type="Gene3D" id="1.25.40.10">
    <property type="entry name" value="Tetratricopeptide repeat domain"/>
    <property type="match status" value="1"/>
</dbReference>
<dbReference type="RefSeq" id="WP_076344002.1">
    <property type="nucleotide sequence ID" value="NZ_CP019082.1"/>
</dbReference>
<name>A0A1U7CLJ4_9BACT</name>
<accession>A0A1U7CLJ4</accession>
<protein>
    <submittedName>
        <fullName evidence="2">Uncharacterized protein</fullName>
    </submittedName>
</protein>
<dbReference type="InterPro" id="IPR011990">
    <property type="entry name" value="TPR-like_helical_dom_sf"/>
</dbReference>
<evidence type="ECO:0000256" key="1">
    <source>
        <dbReference type="PROSITE-ProRule" id="PRU00339"/>
    </source>
</evidence>
<gene>
    <name evidence="2" type="ORF">BSF38_01260</name>
</gene>
<dbReference type="KEGG" id="pbor:BSF38_01260"/>
<organism evidence="2 3">
    <name type="scientific">Paludisphaera borealis</name>
    <dbReference type="NCBI Taxonomy" id="1387353"/>
    <lineage>
        <taxon>Bacteria</taxon>
        <taxon>Pseudomonadati</taxon>
        <taxon>Planctomycetota</taxon>
        <taxon>Planctomycetia</taxon>
        <taxon>Isosphaerales</taxon>
        <taxon>Isosphaeraceae</taxon>
        <taxon>Paludisphaera</taxon>
    </lineage>
</organism>
<dbReference type="EMBL" id="CP019082">
    <property type="protein sequence ID" value="APW59802.1"/>
    <property type="molecule type" value="Genomic_DNA"/>
</dbReference>
<dbReference type="InterPro" id="IPR019734">
    <property type="entry name" value="TPR_rpt"/>
</dbReference>
<sequence length="174" mass="19748">MSSTTPTRIRRQLEEAEGYLMLEMPSYALGILESRSEWPTMPFEASFLKGEALRCLDRYREALISLEVAAALRPDDIAVALAQGWCYKRTNRLAQAVDSLERAARHEPENALIHYNLACYWSLASNASKALEELTVALRLKPELRRLIPDESDFNTLRGNSTFERLLRDATASK</sequence>
<evidence type="ECO:0000313" key="2">
    <source>
        <dbReference type="EMBL" id="APW59802.1"/>
    </source>
</evidence>
<dbReference type="NCBIfam" id="NF047558">
    <property type="entry name" value="TPR_END_plus"/>
    <property type="match status" value="1"/>
</dbReference>
<dbReference type="SUPFAM" id="SSF48452">
    <property type="entry name" value="TPR-like"/>
    <property type="match status" value="1"/>
</dbReference>
<evidence type="ECO:0000313" key="3">
    <source>
        <dbReference type="Proteomes" id="UP000186309"/>
    </source>
</evidence>
<keyword evidence="3" id="KW-1185">Reference proteome</keyword>
<dbReference type="Proteomes" id="UP000186309">
    <property type="component" value="Chromosome"/>
</dbReference>
<feature type="repeat" description="TPR" evidence="1">
    <location>
        <begin position="77"/>
        <end position="110"/>
    </location>
</feature>
<dbReference type="AlphaFoldDB" id="A0A1U7CLJ4"/>
<dbReference type="SMART" id="SM00028">
    <property type="entry name" value="TPR"/>
    <property type="match status" value="3"/>
</dbReference>
<dbReference type="PROSITE" id="PS50005">
    <property type="entry name" value="TPR"/>
    <property type="match status" value="1"/>
</dbReference>
<dbReference type="STRING" id="1387353.BSF38_01260"/>
<dbReference type="OrthoDB" id="264557at2"/>
<proteinExistence type="predicted"/>
<keyword evidence="1" id="KW-0802">TPR repeat</keyword>